<keyword evidence="1" id="KW-0812">Transmembrane</keyword>
<feature type="domain" description="HTTM" evidence="2">
    <location>
        <begin position="200"/>
        <end position="320"/>
    </location>
</feature>
<feature type="transmembrane region" description="Helical" evidence="1">
    <location>
        <begin position="121"/>
        <end position="139"/>
    </location>
</feature>
<gene>
    <name evidence="3" type="ORF">EVOR1521_LOCUS21355</name>
</gene>
<keyword evidence="1" id="KW-0472">Membrane</keyword>
<dbReference type="EMBL" id="CAUJNA010003261">
    <property type="protein sequence ID" value="CAJ1397313.1"/>
    <property type="molecule type" value="Genomic_DNA"/>
</dbReference>
<dbReference type="InterPro" id="IPR053934">
    <property type="entry name" value="HTTM_dom"/>
</dbReference>
<proteinExistence type="predicted"/>
<feature type="transmembrane region" description="Helical" evidence="1">
    <location>
        <begin position="205"/>
        <end position="223"/>
    </location>
</feature>
<feature type="transmembrane region" description="Helical" evidence="1">
    <location>
        <begin position="261"/>
        <end position="282"/>
    </location>
</feature>
<evidence type="ECO:0000259" key="2">
    <source>
        <dbReference type="Pfam" id="PF05090"/>
    </source>
</evidence>
<dbReference type="AlphaFoldDB" id="A0AA36NCK8"/>
<comment type="caution">
    <text evidence="3">The sequence shown here is derived from an EMBL/GenBank/DDBJ whole genome shotgun (WGS) entry which is preliminary data.</text>
</comment>
<organism evidence="3 4">
    <name type="scientific">Effrenium voratum</name>
    <dbReference type="NCBI Taxonomy" id="2562239"/>
    <lineage>
        <taxon>Eukaryota</taxon>
        <taxon>Sar</taxon>
        <taxon>Alveolata</taxon>
        <taxon>Dinophyceae</taxon>
        <taxon>Suessiales</taxon>
        <taxon>Symbiodiniaceae</taxon>
        <taxon>Effrenium</taxon>
    </lineage>
</organism>
<feature type="transmembrane region" description="Helical" evidence="1">
    <location>
        <begin position="146"/>
        <end position="164"/>
    </location>
</feature>
<evidence type="ECO:0000313" key="3">
    <source>
        <dbReference type="EMBL" id="CAJ1397313.1"/>
    </source>
</evidence>
<keyword evidence="4" id="KW-1185">Reference proteome</keyword>
<name>A0AA36NCK8_9DINO</name>
<reference evidence="3" key="1">
    <citation type="submission" date="2023-08" db="EMBL/GenBank/DDBJ databases">
        <authorList>
            <person name="Chen Y."/>
            <person name="Shah S."/>
            <person name="Dougan E. K."/>
            <person name="Thang M."/>
            <person name="Chan C."/>
        </authorList>
    </citation>
    <scope>NUCLEOTIDE SEQUENCE</scope>
</reference>
<evidence type="ECO:0000256" key="1">
    <source>
        <dbReference type="SAM" id="Phobius"/>
    </source>
</evidence>
<feature type="transmembrane region" description="Helical" evidence="1">
    <location>
        <begin position="176"/>
        <end position="193"/>
    </location>
</feature>
<protein>
    <recommendedName>
        <fullName evidence="2">HTTM domain-containing protein</fullName>
    </recommendedName>
</protein>
<dbReference type="Proteomes" id="UP001178507">
    <property type="component" value="Unassembled WGS sequence"/>
</dbReference>
<sequence length="442" mass="49052">MGDAEGAYRRLCRWWCEDVPCQPDPALSRALLLLAFLVHTYLWQGGLTAFIHDLTGSRANVDLENEEGGLHEFPENLATEWARSASVHPAVLAPFLVTFEPNLAPAPSAEHISNCLTHLRSLLLVCWVLAACLLFSLHFYRKSTTLRASASVACVFVALVNFYFQGFAARLSDPLVPAWAMVFVAVAQVADGGKCGWPSGWCCKALLALLCLCYFLAGCYKLSACGLEWMDGRVLSFYAKAYMAEESWSAAMYSAMDRHHVWPALCSCGLLFELLCPVALVLETARRPVIFLAIIFHVGNLCLITLNGDRFLSWVWILLFILDVPASLFRMALGLQDQLMLEGQRGADAFLLDPPVLAEAKMLKEKESAGVRHACSVGTTLLLALWLSTSLFRCARLTHTDWPFVAPDMFSRVGVWSLREPFPDVLAKAARPRKRLRFQAAT</sequence>
<feature type="transmembrane region" description="Helical" evidence="1">
    <location>
        <begin position="314"/>
        <end position="335"/>
    </location>
</feature>
<evidence type="ECO:0000313" key="4">
    <source>
        <dbReference type="Proteomes" id="UP001178507"/>
    </source>
</evidence>
<keyword evidence="1" id="KW-1133">Transmembrane helix</keyword>
<dbReference type="Pfam" id="PF05090">
    <property type="entry name" value="HTTM"/>
    <property type="match status" value="1"/>
</dbReference>
<accession>A0AA36NCK8</accession>
<feature type="transmembrane region" description="Helical" evidence="1">
    <location>
        <begin position="289"/>
        <end position="308"/>
    </location>
</feature>